<dbReference type="RefSeq" id="WP_317521543.1">
    <property type="nucleotide sequence ID" value="NZ_JASGOQ010000002.1"/>
</dbReference>
<dbReference type="InterPro" id="IPR035985">
    <property type="entry name" value="Ubiquitin-activating_enz"/>
</dbReference>
<name>A0AAE4Q3C9_9GAMM</name>
<keyword evidence="2" id="KW-0548">Nucleotidyltransferase</keyword>
<dbReference type="AlphaFoldDB" id="A0AAE4Q3C9"/>
<dbReference type="SUPFAM" id="SSF54495">
    <property type="entry name" value="UBC-like"/>
    <property type="match status" value="1"/>
</dbReference>
<sequence>MMWWIFQKERFSLERAAVSELESKVGWLEVGKWQADPANELAMCLTFHVFHLSRTYHFKMVYPSVFPDSPPMIYTEDKTRVSLHQYGANGELCLEHRPDNWQSSISGSDMIESVYRLLLEEQGEEGYMAHAQSAHIPSLGRDTRIKTCRFLLTEGDLNVLKALTERKTERAWIRERKVCGVFISSLLNVGDKENPIWTSNLNLPDGNREEQAFVARFSGAEISEQPEVSDLKKLLETSEMLELYHEVLQTDSIVNLIIGDKDDWVLLTLFGSIDERKIIRYTTIKIPEHKNRLPDQFLSLSDKKVGLVGCGSVGSKVAASLCRTGVGNFLLIDEDIFFPDNIVRNDLDLNYVGAHKAPALQQRLQNINPHVDTQILRLSLGGQESSSSMSGALESLGNCDLIIDATAEPLAFNLIASVSVRKKKPMIWVEVFGGGIGGLVARSRPELDPVPLSARAQIYNWCEGQGVEFLHSTKANDYSAQVNNDTPLIANDAEVSIMSAHATQFATDILARSHASIFPYSAYIVGMSSEWIFQQPFDTRPIDLVPEGVWGETTEQLDPEEIIQLLQAYLPPKDQFDANSSPE</sequence>
<dbReference type="GO" id="GO:0016779">
    <property type="term" value="F:nucleotidyltransferase activity"/>
    <property type="evidence" value="ECO:0007669"/>
    <property type="project" value="UniProtKB-KW"/>
</dbReference>
<dbReference type="SUPFAM" id="SSF69572">
    <property type="entry name" value="Activating enzymes of the ubiquitin-like proteins"/>
    <property type="match status" value="1"/>
</dbReference>
<comment type="caution">
    <text evidence="2">The sequence shown here is derived from an EMBL/GenBank/DDBJ whole genome shotgun (WGS) entry which is preliminary data.</text>
</comment>
<dbReference type="CDD" id="cd01483">
    <property type="entry name" value="E1_enzyme_family"/>
    <property type="match status" value="1"/>
</dbReference>
<dbReference type="Pfam" id="PF00899">
    <property type="entry name" value="ThiF"/>
    <property type="match status" value="1"/>
</dbReference>
<dbReference type="InterPro" id="IPR000594">
    <property type="entry name" value="ThiF_NAD_FAD-bd"/>
</dbReference>
<dbReference type="Gene3D" id="3.40.50.720">
    <property type="entry name" value="NAD(P)-binding Rossmann-like Domain"/>
    <property type="match status" value="1"/>
</dbReference>
<evidence type="ECO:0000313" key="2">
    <source>
        <dbReference type="EMBL" id="MDV5393030.1"/>
    </source>
</evidence>
<dbReference type="GO" id="GO:0008641">
    <property type="term" value="F:ubiquitin-like modifier activating enzyme activity"/>
    <property type="evidence" value="ECO:0007669"/>
    <property type="project" value="InterPro"/>
</dbReference>
<dbReference type="PANTHER" id="PTHR43267">
    <property type="entry name" value="TRNA THREONYLCARBAMOYLADENOSINE DEHYDRATASE"/>
    <property type="match status" value="1"/>
</dbReference>
<feature type="domain" description="THIF-type NAD/FAD binding fold" evidence="1">
    <location>
        <begin position="298"/>
        <end position="433"/>
    </location>
</feature>
<dbReference type="InterPro" id="IPR045886">
    <property type="entry name" value="ThiF/MoeB/HesA"/>
</dbReference>
<accession>A0AAE4Q3C9</accession>
<organism evidence="2 3">
    <name type="scientific">Shewanella xiamenensis</name>
    <dbReference type="NCBI Taxonomy" id="332186"/>
    <lineage>
        <taxon>Bacteria</taxon>
        <taxon>Pseudomonadati</taxon>
        <taxon>Pseudomonadota</taxon>
        <taxon>Gammaproteobacteria</taxon>
        <taxon>Alteromonadales</taxon>
        <taxon>Shewanellaceae</taxon>
        <taxon>Shewanella</taxon>
    </lineage>
</organism>
<keyword evidence="2" id="KW-0808">Transferase</keyword>
<evidence type="ECO:0000313" key="3">
    <source>
        <dbReference type="Proteomes" id="UP001187859"/>
    </source>
</evidence>
<proteinExistence type="predicted"/>
<gene>
    <name evidence="2" type="ORF">QM089_22825</name>
</gene>
<dbReference type="InterPro" id="IPR016135">
    <property type="entry name" value="UBQ-conjugating_enzyme/RWD"/>
</dbReference>
<protein>
    <submittedName>
        <fullName evidence="2">ThiF family adenylyltransferase</fullName>
    </submittedName>
</protein>
<dbReference type="Gene3D" id="3.10.110.10">
    <property type="entry name" value="Ubiquitin Conjugating Enzyme"/>
    <property type="match status" value="1"/>
</dbReference>
<dbReference type="EMBL" id="JASGOQ010000002">
    <property type="protein sequence ID" value="MDV5393030.1"/>
    <property type="molecule type" value="Genomic_DNA"/>
</dbReference>
<dbReference type="GO" id="GO:0061504">
    <property type="term" value="P:cyclic threonylcarbamoyladenosine biosynthetic process"/>
    <property type="evidence" value="ECO:0007669"/>
    <property type="project" value="TreeGrafter"/>
</dbReference>
<dbReference type="GO" id="GO:0061503">
    <property type="term" value="F:tRNA threonylcarbamoyladenosine dehydratase"/>
    <property type="evidence" value="ECO:0007669"/>
    <property type="project" value="TreeGrafter"/>
</dbReference>
<dbReference type="PANTHER" id="PTHR43267:SF1">
    <property type="entry name" value="TRNA THREONYLCARBAMOYLADENOSINE DEHYDRATASE"/>
    <property type="match status" value="1"/>
</dbReference>
<evidence type="ECO:0000259" key="1">
    <source>
        <dbReference type="Pfam" id="PF00899"/>
    </source>
</evidence>
<reference evidence="2" key="1">
    <citation type="submission" date="2023-05" db="EMBL/GenBank/DDBJ databases">
        <title>Colonisation of extended spectrum b-lactamase- and carbapenemase-producing bacteria on hospital surfaces from low- and middle-income countries.</title>
        <authorList>
            <person name="Nieto-Rosado M."/>
            <person name="Sands K."/>
            <person name="Iregbu K."/>
            <person name="Zahra R."/>
            <person name="Mazarati J.B."/>
            <person name="Mehtar S."/>
            <person name="Barnards-Group B."/>
            <person name="Walsh T.R."/>
        </authorList>
    </citation>
    <scope>NUCLEOTIDE SEQUENCE</scope>
    <source>
        <strain evidence="2">PP-E493</strain>
    </source>
</reference>
<dbReference type="Proteomes" id="UP001187859">
    <property type="component" value="Unassembled WGS sequence"/>
</dbReference>